<comment type="subcellular location">
    <subcellularLocation>
        <location evidence="1">Cell membrane</location>
        <topology evidence="1">Multi-pass membrane protein</topology>
    </subcellularLocation>
</comment>
<dbReference type="InterPro" id="IPR013761">
    <property type="entry name" value="SAM/pointed_sf"/>
</dbReference>
<evidence type="ECO:0008006" key="10">
    <source>
        <dbReference type="Google" id="ProtNLM"/>
    </source>
</evidence>
<evidence type="ECO:0000256" key="8">
    <source>
        <dbReference type="SAM" id="MobiDB-lite"/>
    </source>
</evidence>
<dbReference type="AlphaFoldDB" id="A0A7S2PNY6"/>
<keyword evidence="2" id="KW-0813">Transport</keyword>
<sequence length="600" mass="65897">MVGSSGHGARARGQKTRSRALPEFIFGIEVASLPSHFLVALIPALLVEAGLSKPVQDYLQDLGFANPKNLLPGFDETVAVERAFDPINKPVKSGGASLARLVPQVQSLLQRTHGPVLALNFVSAAVLFYNTYLVPQGFSSVSLPIEPLVVSALALGFFIVQRVTQASEKFTLAKQLWGDVLNVSRDLAQQASQWSPTREGFAEYARWLPAFTTSLMCYLRDPTAQDLEKELRSVCGGADGDDDPEGMSLSEEEIQLVINRPEGWSAPQFVLHILREKTRTLGLGDEERILMEANTTRLINDLGACETLAGKPSVEGVAKYTSQFLLGWLSVLPFALEAKLGLWTVFGEQFVAIALLGIQDTGKQMEDPFHTLPLKQISTKIAMESKVLLDNMSMLGAAEERPRLQRQAARTAPLEISEVRAPVQPIFEDSEEEATSPMISKEFMREPVPVPVGQQGFAEVGRVQASSSFDYGSRAGAPRSGASLPTGGQQSLSMLDDMNAPLIGSDLNDATGVKDWLNSRRLDKYFELFVEEGYDDLVILRDASDDEIEHLIARCCMPRGHTRHFKRGIQALRGEGAVTFQRQLSEETERQLRAQQLVNS</sequence>
<keyword evidence="4" id="KW-0812">Transmembrane</keyword>
<proteinExistence type="predicted"/>
<gene>
    <name evidence="9" type="ORF">BRAN1462_LOCUS40274</name>
</gene>
<dbReference type="PANTHER" id="PTHR33281">
    <property type="entry name" value="UPF0187 PROTEIN YNEE"/>
    <property type="match status" value="1"/>
</dbReference>
<evidence type="ECO:0000256" key="7">
    <source>
        <dbReference type="ARBA" id="ARBA00023136"/>
    </source>
</evidence>
<evidence type="ECO:0000256" key="1">
    <source>
        <dbReference type="ARBA" id="ARBA00004651"/>
    </source>
</evidence>
<accession>A0A7S2PNY6</accession>
<evidence type="ECO:0000313" key="9">
    <source>
        <dbReference type="EMBL" id="CAD9608082.1"/>
    </source>
</evidence>
<evidence type="ECO:0000256" key="5">
    <source>
        <dbReference type="ARBA" id="ARBA00022989"/>
    </source>
</evidence>
<dbReference type="Gene3D" id="1.10.150.50">
    <property type="entry name" value="Transcription Factor, Ets-1"/>
    <property type="match status" value="1"/>
</dbReference>
<reference evidence="9" key="1">
    <citation type="submission" date="2021-01" db="EMBL/GenBank/DDBJ databases">
        <authorList>
            <person name="Corre E."/>
            <person name="Pelletier E."/>
            <person name="Niang G."/>
            <person name="Scheremetjew M."/>
            <person name="Finn R."/>
            <person name="Kale V."/>
            <person name="Holt S."/>
            <person name="Cochrane G."/>
            <person name="Meng A."/>
            <person name="Brown T."/>
            <person name="Cohen L."/>
        </authorList>
    </citation>
    <scope>NUCLEOTIDE SEQUENCE</scope>
    <source>
        <strain evidence="9">RCC3387</strain>
    </source>
</reference>
<dbReference type="PANTHER" id="PTHR33281:SF19">
    <property type="entry name" value="VOLTAGE-DEPENDENT ANION CHANNEL-FORMING PROTEIN YNEE"/>
    <property type="match status" value="1"/>
</dbReference>
<organism evidence="9">
    <name type="scientific">Zooxanthella nutricula</name>
    <dbReference type="NCBI Taxonomy" id="1333877"/>
    <lineage>
        <taxon>Eukaryota</taxon>
        <taxon>Sar</taxon>
        <taxon>Alveolata</taxon>
        <taxon>Dinophyceae</taxon>
        <taxon>Peridiniales</taxon>
        <taxon>Peridiniales incertae sedis</taxon>
        <taxon>Zooxanthella</taxon>
    </lineage>
</organism>
<evidence type="ECO:0000256" key="2">
    <source>
        <dbReference type="ARBA" id="ARBA00022448"/>
    </source>
</evidence>
<keyword evidence="5" id="KW-1133">Transmembrane helix</keyword>
<evidence type="ECO:0000256" key="4">
    <source>
        <dbReference type="ARBA" id="ARBA00022692"/>
    </source>
</evidence>
<keyword evidence="6" id="KW-0406">Ion transport</keyword>
<dbReference type="GO" id="GO:0005254">
    <property type="term" value="F:chloride channel activity"/>
    <property type="evidence" value="ECO:0007669"/>
    <property type="project" value="InterPro"/>
</dbReference>
<evidence type="ECO:0000256" key="6">
    <source>
        <dbReference type="ARBA" id="ARBA00023065"/>
    </source>
</evidence>
<keyword evidence="7" id="KW-0472">Membrane</keyword>
<evidence type="ECO:0000256" key="3">
    <source>
        <dbReference type="ARBA" id="ARBA00022475"/>
    </source>
</evidence>
<dbReference type="InterPro" id="IPR044669">
    <property type="entry name" value="YneE/VCCN1/2-like"/>
</dbReference>
<keyword evidence="3" id="KW-1003">Cell membrane</keyword>
<feature type="region of interest" description="Disordered" evidence="8">
    <location>
        <begin position="469"/>
        <end position="488"/>
    </location>
</feature>
<name>A0A7S2PNY6_9DINO</name>
<dbReference type="SUPFAM" id="SSF47769">
    <property type="entry name" value="SAM/Pointed domain"/>
    <property type="match status" value="1"/>
</dbReference>
<dbReference type="EMBL" id="HBGW01063184">
    <property type="protein sequence ID" value="CAD9608082.1"/>
    <property type="molecule type" value="Transcribed_RNA"/>
</dbReference>
<dbReference type="GO" id="GO:0005886">
    <property type="term" value="C:plasma membrane"/>
    <property type="evidence" value="ECO:0007669"/>
    <property type="project" value="UniProtKB-SubCell"/>
</dbReference>
<protein>
    <recommendedName>
        <fullName evidence="10">SAM domain-containing protein</fullName>
    </recommendedName>
</protein>
<dbReference type="Pfam" id="PF25539">
    <property type="entry name" value="Bestrophin_2"/>
    <property type="match status" value="1"/>
</dbReference>